<evidence type="ECO:0000313" key="1">
    <source>
        <dbReference type="EMBL" id="MDQ7879582.1"/>
    </source>
</evidence>
<accession>A0ABU0Z4Q5</accession>
<name>A0ABU0Z4Q5_9MICO</name>
<keyword evidence="2" id="KW-1185">Reference proteome</keyword>
<reference evidence="1 2" key="1">
    <citation type="submission" date="2023-08" db="EMBL/GenBank/DDBJ databases">
        <title>Microbacterium psychrotolerans sp. nov., a psychrotolerant bacterium isolated from soil in Heilongjiang Province, China.</title>
        <authorList>
            <person name="An P."/>
            <person name="Zhao D."/>
            <person name="Xiang H."/>
        </authorList>
    </citation>
    <scope>NUCLEOTIDE SEQUENCE [LARGE SCALE GENOMIC DNA]</scope>
    <source>
        <strain evidence="1 2">QXD-8</strain>
    </source>
</reference>
<dbReference type="EMBL" id="JAVFWO010000005">
    <property type="protein sequence ID" value="MDQ7879582.1"/>
    <property type="molecule type" value="Genomic_DNA"/>
</dbReference>
<organism evidence="1 2">
    <name type="scientific">Microbacterium psychrotolerans</name>
    <dbReference type="NCBI Taxonomy" id="3068321"/>
    <lineage>
        <taxon>Bacteria</taxon>
        <taxon>Bacillati</taxon>
        <taxon>Actinomycetota</taxon>
        <taxon>Actinomycetes</taxon>
        <taxon>Micrococcales</taxon>
        <taxon>Microbacteriaceae</taxon>
        <taxon>Microbacterium</taxon>
    </lineage>
</organism>
<dbReference type="RefSeq" id="WP_308869225.1">
    <property type="nucleotide sequence ID" value="NZ_JAVFWO010000005.1"/>
</dbReference>
<protein>
    <submittedName>
        <fullName evidence="1">Uncharacterized protein</fullName>
    </submittedName>
</protein>
<evidence type="ECO:0000313" key="2">
    <source>
        <dbReference type="Proteomes" id="UP001235133"/>
    </source>
</evidence>
<comment type="caution">
    <text evidence="1">The sequence shown here is derived from an EMBL/GenBank/DDBJ whole genome shotgun (WGS) entry which is preliminary data.</text>
</comment>
<gene>
    <name evidence="1" type="ORF">Q9R08_16445</name>
</gene>
<proteinExistence type="predicted"/>
<sequence length="43" mass="4607">MGRRLTMLTELAAAMANLAPAHRSHLLEGLEEASGEDDADARD</sequence>
<dbReference type="Proteomes" id="UP001235133">
    <property type="component" value="Unassembled WGS sequence"/>
</dbReference>